<proteinExistence type="predicted"/>
<dbReference type="Pfam" id="PF00144">
    <property type="entry name" value="Beta-lactamase"/>
    <property type="match status" value="1"/>
</dbReference>
<protein>
    <submittedName>
        <fullName evidence="3">Serine hydrolase domain-containing protein</fullName>
    </submittedName>
</protein>
<comment type="caution">
    <text evidence="3">The sequence shown here is derived from an EMBL/GenBank/DDBJ whole genome shotgun (WGS) entry which is preliminary data.</text>
</comment>
<evidence type="ECO:0000313" key="4">
    <source>
        <dbReference type="Proteomes" id="UP001501697"/>
    </source>
</evidence>
<dbReference type="InterPro" id="IPR001466">
    <property type="entry name" value="Beta-lactam-related"/>
</dbReference>
<reference evidence="4" key="1">
    <citation type="journal article" date="2019" name="Int. J. Syst. Evol. Microbiol.">
        <title>The Global Catalogue of Microorganisms (GCM) 10K type strain sequencing project: providing services to taxonomists for standard genome sequencing and annotation.</title>
        <authorList>
            <consortium name="The Broad Institute Genomics Platform"/>
            <consortium name="The Broad Institute Genome Sequencing Center for Infectious Disease"/>
            <person name="Wu L."/>
            <person name="Ma J."/>
        </authorList>
    </citation>
    <scope>NUCLEOTIDE SEQUENCE [LARGE SCALE GENOMIC DNA]</scope>
    <source>
        <strain evidence="4">JCM 16544</strain>
    </source>
</reference>
<dbReference type="PANTHER" id="PTHR46825">
    <property type="entry name" value="D-ALANYL-D-ALANINE-CARBOXYPEPTIDASE/ENDOPEPTIDASE AMPH"/>
    <property type="match status" value="1"/>
</dbReference>
<dbReference type="EMBL" id="BAAAYU010000005">
    <property type="protein sequence ID" value="GAA3638154.1"/>
    <property type="molecule type" value="Genomic_DNA"/>
</dbReference>
<evidence type="ECO:0000313" key="3">
    <source>
        <dbReference type="EMBL" id="GAA3638154.1"/>
    </source>
</evidence>
<accession>A0ABP7AQE2</accession>
<organism evidence="3 4">
    <name type="scientific">Microbacterium awajiense</name>
    <dbReference type="NCBI Taxonomy" id="415214"/>
    <lineage>
        <taxon>Bacteria</taxon>
        <taxon>Bacillati</taxon>
        <taxon>Actinomycetota</taxon>
        <taxon>Actinomycetes</taxon>
        <taxon>Micrococcales</taxon>
        <taxon>Microbacteriaceae</taxon>
        <taxon>Microbacterium</taxon>
    </lineage>
</organism>
<evidence type="ECO:0000256" key="1">
    <source>
        <dbReference type="SAM" id="SignalP"/>
    </source>
</evidence>
<dbReference type="InterPro" id="IPR012338">
    <property type="entry name" value="Beta-lactam/transpept-like"/>
</dbReference>
<gene>
    <name evidence="3" type="ORF">GCM10022200_21950</name>
</gene>
<dbReference type="Gene3D" id="3.40.710.10">
    <property type="entry name" value="DD-peptidase/beta-lactamase superfamily"/>
    <property type="match status" value="1"/>
</dbReference>
<keyword evidence="3" id="KW-0378">Hydrolase</keyword>
<feature type="domain" description="Beta-lactamase-related" evidence="2">
    <location>
        <begin position="47"/>
        <end position="367"/>
    </location>
</feature>
<dbReference type="SUPFAM" id="SSF56601">
    <property type="entry name" value="beta-lactamase/transpeptidase-like"/>
    <property type="match status" value="1"/>
</dbReference>
<evidence type="ECO:0000259" key="2">
    <source>
        <dbReference type="Pfam" id="PF00144"/>
    </source>
</evidence>
<keyword evidence="4" id="KW-1185">Reference proteome</keyword>
<feature type="signal peptide" evidence="1">
    <location>
        <begin position="1"/>
        <end position="22"/>
    </location>
</feature>
<dbReference type="GO" id="GO:0016787">
    <property type="term" value="F:hydrolase activity"/>
    <property type="evidence" value="ECO:0007669"/>
    <property type="project" value="UniProtKB-KW"/>
</dbReference>
<dbReference type="RefSeq" id="WP_344738476.1">
    <property type="nucleotide sequence ID" value="NZ_BAAAYU010000005.1"/>
</dbReference>
<feature type="chain" id="PRO_5045279259" evidence="1">
    <location>
        <begin position="23"/>
        <end position="421"/>
    </location>
</feature>
<dbReference type="PROSITE" id="PS51257">
    <property type="entry name" value="PROKAR_LIPOPROTEIN"/>
    <property type="match status" value="1"/>
</dbReference>
<dbReference type="PANTHER" id="PTHR46825:SF7">
    <property type="entry name" value="D-ALANYL-D-ALANINE CARBOXYPEPTIDASE"/>
    <property type="match status" value="1"/>
</dbReference>
<keyword evidence="1" id="KW-0732">Signal</keyword>
<dbReference type="InterPro" id="IPR050491">
    <property type="entry name" value="AmpC-like"/>
</dbReference>
<sequence>MTLRAVAAAGVALALALSGCSADTSIELDVPAQVEGSLPEATVAELQSAVEAAMTATASTGAIVGVWAPWSGSWVTAFGTSTPGGAAVTTDMEFRAGRITRAMTCDVLYNVAATGAVSLDDSITEYVSGLPDLGDVTLEMLCDSTSGVGSYLGQLQKQWTTNPTRVWNAMELAGYGLGQFGDTEPGAGYRDSDAGYLLLGIALERATRTSMADLMEQYIFEPLDMEATRLPGPAAGPASDELPVLSGLHSIKNGEDGAMNCAEPLDLTVASSSLAFTDSGVVTDVNDLARYMQALGAQALVPDGVDRFADPVPTSNDASSWYTTIGGTVQAGSLVGHFGASLGYLTSAWVDPSTGMTVVAVLNNSAVGSTAARNLGWQLAAIASKAPAASGQTAPEAGLPFTAEQWGEAITSRPLCPASEG</sequence>
<name>A0ABP7AQE2_9MICO</name>
<dbReference type="Proteomes" id="UP001501697">
    <property type="component" value="Unassembled WGS sequence"/>
</dbReference>